<gene>
    <name evidence="1" type="ORF">PQI24_02435</name>
</gene>
<proteinExistence type="predicted"/>
<sequence length="69" mass="7923">MRRILELAVEDAIIEYNPFVKVSKLVPDEKLDEDVLPFTKEELSSLLDVVHVPQTKVMIVLGMDRVTTR</sequence>
<accession>A0ABU8SPB4</accession>
<protein>
    <submittedName>
        <fullName evidence="1">Uncharacterized protein</fullName>
    </submittedName>
</protein>
<name>A0ABU8SPB4_9GAMM</name>
<evidence type="ECO:0000313" key="2">
    <source>
        <dbReference type="Proteomes" id="UP001377972"/>
    </source>
</evidence>
<evidence type="ECO:0000313" key="1">
    <source>
        <dbReference type="EMBL" id="MEJ6494870.1"/>
    </source>
</evidence>
<dbReference type="Proteomes" id="UP001377972">
    <property type="component" value="Unassembled WGS sequence"/>
</dbReference>
<keyword evidence="2" id="KW-1185">Reference proteome</keyword>
<dbReference type="RefSeq" id="WP_339979715.1">
    <property type="nucleotide sequence ID" value="NZ_JAQPZS010000001.1"/>
</dbReference>
<reference evidence="1 2" key="1">
    <citation type="submission" date="2023-01" db="EMBL/GenBank/DDBJ databases">
        <title>Trichodesmium-associated heterotrophic epibiont bacteria.</title>
        <authorList>
            <person name="Cleveland C.S."/>
            <person name="Webb E.A."/>
        </authorList>
    </citation>
    <scope>NUCLEOTIDE SEQUENCE [LARGE SCALE GENOMIC DNA]</scope>
    <source>
        <strain evidence="1 2">USCH2</strain>
    </source>
</reference>
<dbReference type="EMBL" id="JAQPZS010000001">
    <property type="protein sequence ID" value="MEJ6494870.1"/>
    <property type="molecule type" value="Genomic_DNA"/>
</dbReference>
<organism evidence="1 2">
    <name type="scientific">Pseudoalteromonas lipolytica</name>
    <dbReference type="NCBI Taxonomy" id="570156"/>
    <lineage>
        <taxon>Bacteria</taxon>
        <taxon>Pseudomonadati</taxon>
        <taxon>Pseudomonadota</taxon>
        <taxon>Gammaproteobacteria</taxon>
        <taxon>Alteromonadales</taxon>
        <taxon>Pseudoalteromonadaceae</taxon>
        <taxon>Pseudoalteromonas</taxon>
    </lineage>
</organism>
<comment type="caution">
    <text evidence="1">The sequence shown here is derived from an EMBL/GenBank/DDBJ whole genome shotgun (WGS) entry which is preliminary data.</text>
</comment>